<comment type="caution">
    <text evidence="1">The sequence shown here is derived from an EMBL/GenBank/DDBJ whole genome shotgun (WGS) entry which is preliminary data.</text>
</comment>
<gene>
    <name evidence="1" type="ORF">CRG98_007346</name>
</gene>
<reference evidence="1 2" key="1">
    <citation type="submission" date="2017-11" db="EMBL/GenBank/DDBJ databases">
        <title>De-novo sequencing of pomegranate (Punica granatum L.) genome.</title>
        <authorList>
            <person name="Akparov Z."/>
            <person name="Amiraslanov A."/>
            <person name="Hajiyeva S."/>
            <person name="Abbasov M."/>
            <person name="Kaur K."/>
            <person name="Hamwieh A."/>
            <person name="Solovyev V."/>
            <person name="Salamov A."/>
            <person name="Braich B."/>
            <person name="Kosarev P."/>
            <person name="Mahmoud A."/>
            <person name="Hajiyev E."/>
            <person name="Babayeva S."/>
            <person name="Izzatullayeva V."/>
            <person name="Mammadov A."/>
            <person name="Mammadov A."/>
            <person name="Sharifova S."/>
            <person name="Ojaghi J."/>
            <person name="Eynullazada K."/>
            <person name="Bayramov B."/>
            <person name="Abdulazimova A."/>
            <person name="Shahmuradov I."/>
        </authorList>
    </citation>
    <scope>NUCLEOTIDE SEQUENCE [LARGE SCALE GENOMIC DNA]</scope>
    <source>
        <strain evidence="2">cv. AG2017</strain>
        <tissue evidence="1">Leaf</tissue>
    </source>
</reference>
<keyword evidence="2" id="KW-1185">Reference proteome</keyword>
<evidence type="ECO:0000313" key="1">
    <source>
        <dbReference type="EMBL" id="PKI72272.1"/>
    </source>
</evidence>
<sequence>MWTLVGTRIGRDLKSRGLRVSTFPWGRVMDTLSPWKVGRPSVHGSPCHGGRVKAACGLPAKVGTTHRSYGTW</sequence>
<proteinExistence type="predicted"/>
<dbReference type="EMBL" id="PGOL01000332">
    <property type="protein sequence ID" value="PKI72272.1"/>
    <property type="molecule type" value="Genomic_DNA"/>
</dbReference>
<accession>A0A2I0KUY1</accession>
<dbReference type="AlphaFoldDB" id="A0A2I0KUY1"/>
<protein>
    <submittedName>
        <fullName evidence="1">Uncharacterized protein</fullName>
    </submittedName>
</protein>
<name>A0A2I0KUY1_PUNGR</name>
<evidence type="ECO:0000313" key="2">
    <source>
        <dbReference type="Proteomes" id="UP000233551"/>
    </source>
</evidence>
<dbReference type="Proteomes" id="UP000233551">
    <property type="component" value="Unassembled WGS sequence"/>
</dbReference>
<organism evidence="1 2">
    <name type="scientific">Punica granatum</name>
    <name type="common">Pomegranate</name>
    <dbReference type="NCBI Taxonomy" id="22663"/>
    <lineage>
        <taxon>Eukaryota</taxon>
        <taxon>Viridiplantae</taxon>
        <taxon>Streptophyta</taxon>
        <taxon>Embryophyta</taxon>
        <taxon>Tracheophyta</taxon>
        <taxon>Spermatophyta</taxon>
        <taxon>Magnoliopsida</taxon>
        <taxon>eudicotyledons</taxon>
        <taxon>Gunneridae</taxon>
        <taxon>Pentapetalae</taxon>
        <taxon>rosids</taxon>
        <taxon>malvids</taxon>
        <taxon>Myrtales</taxon>
        <taxon>Lythraceae</taxon>
        <taxon>Punica</taxon>
    </lineage>
</organism>